<dbReference type="Gene3D" id="3.40.50.720">
    <property type="entry name" value="NAD(P)-binding Rossmann-like Domain"/>
    <property type="match status" value="1"/>
</dbReference>
<comment type="similarity">
    <text evidence="1">Belongs to the NAD(P)-dependent epimerase/dehydratase family.</text>
</comment>
<comment type="caution">
    <text evidence="3">The sequence shown here is derived from an EMBL/GenBank/DDBJ whole genome shotgun (WGS) entry which is preliminary data.</text>
</comment>
<evidence type="ECO:0000313" key="4">
    <source>
        <dbReference type="Proteomes" id="UP001597079"/>
    </source>
</evidence>
<dbReference type="InterPro" id="IPR001509">
    <property type="entry name" value="Epimerase_deHydtase"/>
</dbReference>
<reference evidence="4" key="1">
    <citation type="journal article" date="2019" name="Int. J. Syst. Evol. Microbiol.">
        <title>The Global Catalogue of Microorganisms (GCM) 10K type strain sequencing project: providing services to taxonomists for standard genome sequencing and annotation.</title>
        <authorList>
            <consortium name="The Broad Institute Genomics Platform"/>
            <consortium name="The Broad Institute Genome Sequencing Center for Infectious Disease"/>
            <person name="Wu L."/>
            <person name="Ma J."/>
        </authorList>
    </citation>
    <scope>NUCLEOTIDE SEQUENCE [LARGE SCALE GENOMIC DNA]</scope>
    <source>
        <strain evidence="4">CGMCC 1.12286</strain>
    </source>
</reference>
<sequence>MKILVTGGAGFIGSNVVDAYIAAGHEVVVVDHAGCKTENVHPKAKLYLVDIRSAELEHVFAIERPDIVNHHAAQKSVPRSVEDPKLDADINILGLLNLLENSVRHDVQKVIFVSSGGALAGDAAVIPTPENIEPVMISPYAISKYVSEKYLYFYFVTHGIRYTSLRYANVYGPRQVPEGESGVIPIFMNNLLQRRESTLFAYPDMPKGTTRDYVYVEDVAHANVLALTGGDNQILNIGSGIELYIEDIYHQMEDVVDIHIPLKHASERVGDVRRSVLDCRLAREVLGWEPRVDLKEGLRRTYEYYQVHAF</sequence>
<evidence type="ECO:0000256" key="1">
    <source>
        <dbReference type="ARBA" id="ARBA00007637"/>
    </source>
</evidence>
<dbReference type="SUPFAM" id="SSF51735">
    <property type="entry name" value="NAD(P)-binding Rossmann-fold domains"/>
    <property type="match status" value="1"/>
</dbReference>
<organism evidence="3 4">
    <name type="scientific">Alicyclobacillus fodiniaquatilis</name>
    <dbReference type="NCBI Taxonomy" id="1661150"/>
    <lineage>
        <taxon>Bacteria</taxon>
        <taxon>Bacillati</taxon>
        <taxon>Bacillota</taxon>
        <taxon>Bacilli</taxon>
        <taxon>Bacillales</taxon>
        <taxon>Alicyclobacillaceae</taxon>
        <taxon>Alicyclobacillus</taxon>
    </lineage>
</organism>
<dbReference type="Pfam" id="PF01370">
    <property type="entry name" value="Epimerase"/>
    <property type="match status" value="1"/>
</dbReference>
<name>A0ABW4JG10_9BACL</name>
<evidence type="ECO:0000259" key="2">
    <source>
        <dbReference type="Pfam" id="PF01370"/>
    </source>
</evidence>
<dbReference type="RefSeq" id="WP_377943203.1">
    <property type="nucleotide sequence ID" value="NZ_JBHUCX010000028.1"/>
</dbReference>
<dbReference type="EMBL" id="JBHUCX010000028">
    <property type="protein sequence ID" value="MFD1675329.1"/>
    <property type="molecule type" value="Genomic_DNA"/>
</dbReference>
<dbReference type="PANTHER" id="PTHR43000">
    <property type="entry name" value="DTDP-D-GLUCOSE 4,6-DEHYDRATASE-RELATED"/>
    <property type="match status" value="1"/>
</dbReference>
<accession>A0ABW4JG10</accession>
<gene>
    <name evidence="3" type="ORF">ACFSB2_11545</name>
</gene>
<evidence type="ECO:0000313" key="3">
    <source>
        <dbReference type="EMBL" id="MFD1675329.1"/>
    </source>
</evidence>
<protein>
    <submittedName>
        <fullName evidence="3">NAD-dependent epimerase/dehydratase family protein</fullName>
    </submittedName>
</protein>
<dbReference type="Gene3D" id="3.90.25.10">
    <property type="entry name" value="UDP-galactose 4-epimerase, domain 1"/>
    <property type="match status" value="1"/>
</dbReference>
<keyword evidence="4" id="KW-1185">Reference proteome</keyword>
<proteinExistence type="inferred from homology"/>
<dbReference type="InterPro" id="IPR036291">
    <property type="entry name" value="NAD(P)-bd_dom_sf"/>
</dbReference>
<dbReference type="Proteomes" id="UP001597079">
    <property type="component" value="Unassembled WGS sequence"/>
</dbReference>
<feature type="domain" description="NAD-dependent epimerase/dehydratase" evidence="2">
    <location>
        <begin position="3"/>
        <end position="238"/>
    </location>
</feature>